<evidence type="ECO:0000313" key="4">
    <source>
        <dbReference type="Proteomes" id="UP000248597"/>
    </source>
</evidence>
<dbReference type="AlphaFoldDB" id="A0A2W5KZG0"/>
<proteinExistence type="predicted"/>
<dbReference type="Pfam" id="PF00160">
    <property type="entry name" value="Pro_isomerase"/>
    <property type="match status" value="1"/>
</dbReference>
<evidence type="ECO:0000259" key="2">
    <source>
        <dbReference type="Pfam" id="PF00160"/>
    </source>
</evidence>
<sequence>MRHLLLAALAASSLIVPLRAQEAPTPPSPGEIVAAAKADEWIAIAAPDLLVMDLPPAAKDKPRRVVIQMMPAPFSAGWVGNIRKLAAAHWWDGTSINRVQDNYVVQWGDATEKKPLPAGLATMAESDYATSEPADSFLPLFQVNDPYAGAITLYKGWPLGFAPVDPDNFNSGDVYWPLHCYGMVGVGRNMSPDTGSGAELYTVIGQAPRHLDRNIALVGRVISGIEHLSSLPRGTGDLGFYENAKERVPIRSIRLASDLPEGDRPRFEYLSTESDSFARYADARANRRDPFFIRPAGGADICNIPVPVRAVAAK</sequence>
<evidence type="ECO:0000313" key="3">
    <source>
        <dbReference type="EMBL" id="PZQ22431.1"/>
    </source>
</evidence>
<dbReference type="InterPro" id="IPR002130">
    <property type="entry name" value="Cyclophilin-type_PPIase_dom"/>
</dbReference>
<feature type="signal peptide" evidence="1">
    <location>
        <begin position="1"/>
        <end position="22"/>
    </location>
</feature>
<gene>
    <name evidence="3" type="ORF">DI569_08220</name>
</gene>
<keyword evidence="3" id="KW-0413">Isomerase</keyword>
<reference evidence="3 4" key="1">
    <citation type="submission" date="2017-08" db="EMBL/GenBank/DDBJ databases">
        <title>Infants hospitalized years apart are colonized by the same room-sourced microbial strains.</title>
        <authorList>
            <person name="Brooks B."/>
            <person name="Olm M.R."/>
            <person name="Firek B.A."/>
            <person name="Baker R."/>
            <person name="Thomas B.C."/>
            <person name="Morowitz M.J."/>
            <person name="Banfield J.F."/>
        </authorList>
    </citation>
    <scope>NUCLEOTIDE SEQUENCE [LARGE SCALE GENOMIC DNA]</scope>
    <source>
        <strain evidence="3">S2_005_003_R2_47</strain>
    </source>
</reference>
<feature type="domain" description="PPIase cyclophilin-type" evidence="2">
    <location>
        <begin position="79"/>
        <end position="253"/>
    </location>
</feature>
<comment type="caution">
    <text evidence="3">The sequence shown here is derived from an EMBL/GenBank/DDBJ whole genome shotgun (WGS) entry which is preliminary data.</text>
</comment>
<protein>
    <submittedName>
        <fullName evidence="3">Peptidylprolyl isomerase</fullName>
    </submittedName>
</protein>
<keyword evidence="1" id="KW-0732">Signal</keyword>
<dbReference type="GO" id="GO:0003755">
    <property type="term" value="F:peptidyl-prolyl cis-trans isomerase activity"/>
    <property type="evidence" value="ECO:0007669"/>
    <property type="project" value="InterPro"/>
</dbReference>
<dbReference type="Gene3D" id="2.40.100.10">
    <property type="entry name" value="Cyclophilin-like"/>
    <property type="match status" value="1"/>
</dbReference>
<dbReference type="SUPFAM" id="SSF50891">
    <property type="entry name" value="Cyclophilin-like"/>
    <property type="match status" value="1"/>
</dbReference>
<accession>A0A2W5KZG0</accession>
<dbReference type="EMBL" id="QFPJ01000014">
    <property type="protein sequence ID" value="PZQ22431.1"/>
    <property type="molecule type" value="Genomic_DNA"/>
</dbReference>
<dbReference type="Proteomes" id="UP000248597">
    <property type="component" value="Unassembled WGS sequence"/>
</dbReference>
<name>A0A2W5KZG0_SPHMC</name>
<evidence type="ECO:0000256" key="1">
    <source>
        <dbReference type="SAM" id="SignalP"/>
    </source>
</evidence>
<dbReference type="InterPro" id="IPR029000">
    <property type="entry name" value="Cyclophilin-like_dom_sf"/>
</dbReference>
<organism evidence="3 4">
    <name type="scientific">Sphingopyxis macrogoltabida</name>
    <name type="common">Sphingomonas macrogoltabidus</name>
    <dbReference type="NCBI Taxonomy" id="33050"/>
    <lineage>
        <taxon>Bacteria</taxon>
        <taxon>Pseudomonadati</taxon>
        <taxon>Pseudomonadota</taxon>
        <taxon>Alphaproteobacteria</taxon>
        <taxon>Sphingomonadales</taxon>
        <taxon>Sphingomonadaceae</taxon>
        <taxon>Sphingopyxis</taxon>
    </lineage>
</organism>
<feature type="chain" id="PRO_5016095114" evidence="1">
    <location>
        <begin position="23"/>
        <end position="314"/>
    </location>
</feature>